<gene>
    <name evidence="3" type="ORF">EJB05_45993</name>
</gene>
<feature type="region of interest" description="Disordered" evidence="2">
    <location>
        <begin position="222"/>
        <end position="242"/>
    </location>
</feature>
<reference evidence="3 4" key="1">
    <citation type="journal article" date="2019" name="Sci. Rep.">
        <title>A high-quality genome of Eragrostis curvula grass provides insights into Poaceae evolution and supports new strategies to enhance forage quality.</title>
        <authorList>
            <person name="Carballo J."/>
            <person name="Santos B.A.C.M."/>
            <person name="Zappacosta D."/>
            <person name="Garbus I."/>
            <person name="Selva J.P."/>
            <person name="Gallo C.A."/>
            <person name="Diaz A."/>
            <person name="Albertini E."/>
            <person name="Caccamo M."/>
            <person name="Echenique V."/>
        </authorList>
    </citation>
    <scope>NUCLEOTIDE SEQUENCE [LARGE SCALE GENOMIC DNA]</scope>
    <source>
        <strain evidence="4">cv. Victoria</strain>
        <tissue evidence="3">Leaf</tissue>
    </source>
</reference>
<evidence type="ECO:0000256" key="2">
    <source>
        <dbReference type="SAM" id="MobiDB-lite"/>
    </source>
</evidence>
<proteinExistence type="predicted"/>
<feature type="coiled-coil region" evidence="1">
    <location>
        <begin position="492"/>
        <end position="519"/>
    </location>
</feature>
<dbReference type="Gramene" id="TVU12352">
    <property type="protein sequence ID" value="TVU12352"/>
    <property type="gene ID" value="EJB05_45993"/>
</dbReference>
<accession>A0A5J9TM05</accession>
<keyword evidence="4" id="KW-1185">Reference proteome</keyword>
<dbReference type="Proteomes" id="UP000324897">
    <property type="component" value="Chromosome 3"/>
</dbReference>
<protein>
    <submittedName>
        <fullName evidence="3">Uncharacterized protein</fullName>
    </submittedName>
</protein>
<dbReference type="AlphaFoldDB" id="A0A5J9TM05"/>
<feature type="non-terminal residue" evidence="3">
    <location>
        <position position="1"/>
    </location>
</feature>
<evidence type="ECO:0000313" key="4">
    <source>
        <dbReference type="Proteomes" id="UP000324897"/>
    </source>
</evidence>
<dbReference type="OrthoDB" id="691119at2759"/>
<organism evidence="3 4">
    <name type="scientific">Eragrostis curvula</name>
    <name type="common">weeping love grass</name>
    <dbReference type="NCBI Taxonomy" id="38414"/>
    <lineage>
        <taxon>Eukaryota</taxon>
        <taxon>Viridiplantae</taxon>
        <taxon>Streptophyta</taxon>
        <taxon>Embryophyta</taxon>
        <taxon>Tracheophyta</taxon>
        <taxon>Spermatophyta</taxon>
        <taxon>Magnoliopsida</taxon>
        <taxon>Liliopsida</taxon>
        <taxon>Poales</taxon>
        <taxon>Poaceae</taxon>
        <taxon>PACMAD clade</taxon>
        <taxon>Chloridoideae</taxon>
        <taxon>Eragrostideae</taxon>
        <taxon>Eragrostidinae</taxon>
        <taxon>Eragrostis</taxon>
    </lineage>
</organism>
<sequence length="558" mass="62752">APPAALPTRAVHGVLRPDVPVHVRGAAGTLPPLRDCVLYTIKVSVKKARVSWSHRRSGRFLPERRGMTFPIPLCRADEHDQVEQVVHRSGEPGEPDRPGILPGIVDAEYYLIEYYRERNVIHKEGSAASWVEVAVIRGLPGGRGITVTSHVPDLVVRLHDTLFSLGGGGATVDLHFSEHWFRLPSGWKEERLYAEDGILIIDIAAPVENLVRKLYQMRVQEDKEMERRSSETEEERARRLQEEEAIRKREEEERMRIYERNEEKRRRVLAAAAAAKPSARAPPVWDAALWDLAEVQPASAHWYSKFELSMNSNKQVSCKCVGQESLQAMLRRVDDGESVLPISKMRAFTVDHDTYEKSSSKIVPSLASSSSSSSRSLETLGFVQGYSDLQTWGATRKVISSRVGSGRTQSNLLMVSRSAAKVLTLGVFVDKLDILLDDGMVVSGLYDCCVDVHCDDVSASELLKTDWSYHILCKNVDGDGKIAFSTLLVKLKKKLQLQLSKAEESLMESISEMEDEEETGDLAEEMRRQMEWVWVPRKPNDLEEVELQDCSMLKSLGF</sequence>
<dbReference type="EMBL" id="RWGY01000039">
    <property type="protein sequence ID" value="TVU12352.1"/>
    <property type="molecule type" value="Genomic_DNA"/>
</dbReference>
<comment type="caution">
    <text evidence="3">The sequence shown here is derived from an EMBL/GenBank/DDBJ whole genome shotgun (WGS) entry which is preliminary data.</text>
</comment>
<evidence type="ECO:0000313" key="3">
    <source>
        <dbReference type="EMBL" id="TVU12352.1"/>
    </source>
</evidence>
<evidence type="ECO:0000256" key="1">
    <source>
        <dbReference type="SAM" id="Coils"/>
    </source>
</evidence>
<keyword evidence="1" id="KW-0175">Coiled coil</keyword>
<name>A0A5J9TM05_9POAL</name>